<protein>
    <submittedName>
        <fullName evidence="2">Glycosyltransferase family 2 protein</fullName>
    </submittedName>
</protein>
<dbReference type="RefSeq" id="WP_125274475.1">
    <property type="nucleotide sequence ID" value="NZ_RHXE01000031.1"/>
</dbReference>
<dbReference type="EMBL" id="RHXE01000031">
    <property type="protein sequence ID" value="RSE21610.1"/>
    <property type="molecule type" value="Genomic_DNA"/>
</dbReference>
<reference evidence="2 3" key="1">
    <citation type="submission" date="2018-10" db="EMBL/GenBank/DDBJ databases">
        <title>Transmission dynamics of multidrug resistant bacteria on intensive care unit surfaces.</title>
        <authorList>
            <person name="D'Souza A.W."/>
            <person name="Potter R.F."/>
            <person name="Wallace M."/>
            <person name="Shupe A."/>
            <person name="Patel S."/>
            <person name="Sun S."/>
            <person name="Gul D."/>
            <person name="Kwon J.H."/>
            <person name="Andleeb S."/>
            <person name="Burnham C.-A.D."/>
            <person name="Dantas G."/>
        </authorList>
    </citation>
    <scope>NUCLEOTIDE SEQUENCE [LARGE SCALE GENOMIC DNA]</scope>
    <source>
        <strain evidence="2 3">AJ_385</strain>
    </source>
</reference>
<dbReference type="CDD" id="cd00761">
    <property type="entry name" value="Glyco_tranf_GTA_type"/>
    <property type="match status" value="1"/>
</dbReference>
<dbReference type="GO" id="GO:0016758">
    <property type="term" value="F:hexosyltransferase activity"/>
    <property type="evidence" value="ECO:0007669"/>
    <property type="project" value="UniProtKB-ARBA"/>
</dbReference>
<dbReference type="PANTHER" id="PTHR22916:SF3">
    <property type="entry name" value="UDP-GLCNAC:BETAGAL BETA-1,3-N-ACETYLGLUCOSAMINYLTRANSFERASE-LIKE PROTEIN 1"/>
    <property type="match status" value="1"/>
</dbReference>
<accession>A0A3R9ETN5</accession>
<gene>
    <name evidence="2" type="ORF">EGT73_12515</name>
</gene>
<sequence length="260" mass="30608">MITILTPSYNRAHTLTRLFESLIQQSNQNFEWLIVDDGSHDKTFDLVSDFIGKNKINIKYFFQENKGKPSAVNFGVEKASGSYIFIVDSDDLLPADSIETICEKIKFHESLNNTFSGICFRKSTLDGRLLGIDFKQNENKFKYLNSTELKNIFNVDLAYIFKRDVMLKYPFPFFDNENFVPELYIWNKITDYAKVYAYINKSIYLCEYLPDGLTANFKKQLRKNPRGFGLYYKNQFKRESNLITKIKIFIRLAQCFLYRN</sequence>
<dbReference type="InterPro" id="IPR029044">
    <property type="entry name" value="Nucleotide-diphossugar_trans"/>
</dbReference>
<dbReference type="PANTHER" id="PTHR22916">
    <property type="entry name" value="GLYCOSYLTRANSFERASE"/>
    <property type="match status" value="1"/>
</dbReference>
<dbReference type="AlphaFoldDB" id="A0A3R9ETN5"/>
<dbReference type="InterPro" id="IPR001173">
    <property type="entry name" value="Glyco_trans_2-like"/>
</dbReference>
<organism evidence="2 3">
    <name type="scientific">Acinetobacter johnsonii</name>
    <dbReference type="NCBI Taxonomy" id="40214"/>
    <lineage>
        <taxon>Bacteria</taxon>
        <taxon>Pseudomonadati</taxon>
        <taxon>Pseudomonadota</taxon>
        <taxon>Gammaproteobacteria</taxon>
        <taxon>Moraxellales</taxon>
        <taxon>Moraxellaceae</taxon>
        <taxon>Acinetobacter</taxon>
    </lineage>
</organism>
<dbReference type="SUPFAM" id="SSF53448">
    <property type="entry name" value="Nucleotide-diphospho-sugar transferases"/>
    <property type="match status" value="1"/>
</dbReference>
<evidence type="ECO:0000313" key="2">
    <source>
        <dbReference type="EMBL" id="RSE21610.1"/>
    </source>
</evidence>
<dbReference type="Proteomes" id="UP000277537">
    <property type="component" value="Unassembled WGS sequence"/>
</dbReference>
<evidence type="ECO:0000259" key="1">
    <source>
        <dbReference type="Pfam" id="PF00535"/>
    </source>
</evidence>
<feature type="domain" description="Glycosyltransferase 2-like" evidence="1">
    <location>
        <begin position="3"/>
        <end position="165"/>
    </location>
</feature>
<dbReference type="Pfam" id="PF00535">
    <property type="entry name" value="Glycos_transf_2"/>
    <property type="match status" value="1"/>
</dbReference>
<dbReference type="Gene3D" id="3.90.550.10">
    <property type="entry name" value="Spore Coat Polysaccharide Biosynthesis Protein SpsA, Chain A"/>
    <property type="match status" value="1"/>
</dbReference>
<proteinExistence type="predicted"/>
<name>A0A3R9ETN5_ACIJO</name>
<comment type="caution">
    <text evidence="2">The sequence shown here is derived from an EMBL/GenBank/DDBJ whole genome shotgun (WGS) entry which is preliminary data.</text>
</comment>
<keyword evidence="2" id="KW-0808">Transferase</keyword>
<evidence type="ECO:0000313" key="3">
    <source>
        <dbReference type="Proteomes" id="UP000277537"/>
    </source>
</evidence>